<dbReference type="Pfam" id="PF04046">
    <property type="entry name" value="PSP"/>
    <property type="match status" value="1"/>
</dbReference>
<reference evidence="4" key="1">
    <citation type="submission" date="2016-05" db="EMBL/GenBank/DDBJ databases">
        <title>Comparative genomics of biotechnologically important yeasts.</title>
        <authorList>
            <consortium name="DOE Joint Genome Institute"/>
            <person name="Riley R."/>
            <person name="Haridas S."/>
            <person name="Wolfe K.H."/>
            <person name="Lopes M.R."/>
            <person name="Hittinger C.T."/>
            <person name="Goker M."/>
            <person name="Salamov A."/>
            <person name="Wisecaver J."/>
            <person name="Long T.M."/>
            <person name="Aerts A.L."/>
            <person name="Barry K."/>
            <person name="Choi C."/>
            <person name="Clum A."/>
            <person name="Coughlan A.Y."/>
            <person name="Deshpande S."/>
            <person name="Douglass A.P."/>
            <person name="Hanson S.J."/>
            <person name="Klenk H.-P."/>
            <person name="Labutti K."/>
            <person name="Lapidus A."/>
            <person name="Lindquist E."/>
            <person name="Lipzen A."/>
            <person name="Meier-Kolthoff J.P."/>
            <person name="Ohm R.A."/>
            <person name="Otillar R.P."/>
            <person name="Pangilinan J."/>
            <person name="Peng Y."/>
            <person name="Rokas A."/>
            <person name="Rosa C.A."/>
            <person name="Scheuner C."/>
            <person name="Sibirny A.A."/>
            <person name="Slot J.C."/>
            <person name="Stielow J.B."/>
            <person name="Sun H."/>
            <person name="Kurtzman C.P."/>
            <person name="Blackwell M."/>
            <person name="Grigoriev I.V."/>
            <person name="Jeffries T.W."/>
        </authorList>
    </citation>
    <scope>NUCLEOTIDE SEQUENCE [LARGE SCALE GENOMIC DNA]</scope>
    <source>
        <strain evidence="4">NRRL Y-2460</strain>
    </source>
</reference>
<feature type="non-terminal residue" evidence="3">
    <location>
        <position position="1"/>
    </location>
</feature>
<dbReference type="GO" id="GO:0005634">
    <property type="term" value="C:nucleus"/>
    <property type="evidence" value="ECO:0007669"/>
    <property type="project" value="InterPro"/>
</dbReference>
<evidence type="ECO:0000256" key="1">
    <source>
        <dbReference type="SAM" id="MobiDB-lite"/>
    </source>
</evidence>
<name>A0A1E4U3K2_PACTA</name>
<evidence type="ECO:0000313" key="3">
    <source>
        <dbReference type="EMBL" id="ODV98580.1"/>
    </source>
</evidence>
<dbReference type="OrthoDB" id="10260794at2759"/>
<dbReference type="SMART" id="SM00581">
    <property type="entry name" value="PSP"/>
    <property type="match status" value="1"/>
</dbReference>
<sequence>FRKVFEKFKLPDTEAQNIIQQENGKADIFYSDDEKSVNGNIESSDEENDNQKNDNLKPLSKRQRRIKNKIPLAVLKSQTKRPEVVEWNDVDATDPKLLIYLKSLKNIIPVPSHWSSKREYLSSKRGMERPPFNLPDFIQNTGIAEMRDTTNISEENLKKISRERVQPKLNKLDLDYKLLYDAFFNRQTKPKLLGYGDVYYEGRELLANDELLNKIDSFRPGKISKTLSNALGIPYGAPPPWIIMMSQIGLPPSYPYLKVPGFNVP</sequence>
<dbReference type="Proteomes" id="UP000094236">
    <property type="component" value="Unassembled WGS sequence"/>
</dbReference>
<dbReference type="EMBL" id="KV454011">
    <property type="protein sequence ID" value="ODV98580.1"/>
    <property type="molecule type" value="Genomic_DNA"/>
</dbReference>
<organism evidence="3 4">
    <name type="scientific">Pachysolen tannophilus NRRL Y-2460</name>
    <dbReference type="NCBI Taxonomy" id="669874"/>
    <lineage>
        <taxon>Eukaryota</taxon>
        <taxon>Fungi</taxon>
        <taxon>Dikarya</taxon>
        <taxon>Ascomycota</taxon>
        <taxon>Saccharomycotina</taxon>
        <taxon>Pichiomycetes</taxon>
        <taxon>Pachysolenaceae</taxon>
        <taxon>Pachysolen</taxon>
    </lineage>
</organism>
<dbReference type="InterPro" id="IPR006568">
    <property type="entry name" value="PSP_pro-rich"/>
</dbReference>
<evidence type="ECO:0000313" key="4">
    <source>
        <dbReference type="Proteomes" id="UP000094236"/>
    </source>
</evidence>
<dbReference type="PANTHER" id="PTHR12785:SF6">
    <property type="entry name" value="SPLICING FACTOR 3B SUBUNIT 2"/>
    <property type="match status" value="1"/>
</dbReference>
<dbReference type="InterPro" id="IPR007180">
    <property type="entry name" value="DUF382"/>
</dbReference>
<keyword evidence="4" id="KW-1185">Reference proteome</keyword>
<dbReference type="AlphaFoldDB" id="A0A1E4U3K2"/>
<protein>
    <recommendedName>
        <fullName evidence="2">PSP proline-rich domain-containing protein</fullName>
    </recommendedName>
</protein>
<feature type="non-terminal residue" evidence="3">
    <location>
        <position position="265"/>
    </location>
</feature>
<dbReference type="STRING" id="669874.A0A1E4U3K2"/>
<feature type="domain" description="PSP proline-rich" evidence="2">
    <location>
        <begin position="215"/>
        <end position="265"/>
    </location>
</feature>
<dbReference type="InterPro" id="IPR052584">
    <property type="entry name" value="U2_snRNP_Complex_Component"/>
</dbReference>
<dbReference type="Pfam" id="PF04037">
    <property type="entry name" value="DUF382"/>
    <property type="match status" value="1"/>
</dbReference>
<accession>A0A1E4U3K2</accession>
<evidence type="ECO:0000259" key="2">
    <source>
        <dbReference type="SMART" id="SM00581"/>
    </source>
</evidence>
<dbReference type="PANTHER" id="PTHR12785">
    <property type="entry name" value="SPLICING FACTOR 3B"/>
    <property type="match status" value="1"/>
</dbReference>
<proteinExistence type="predicted"/>
<feature type="region of interest" description="Disordered" evidence="1">
    <location>
        <begin position="31"/>
        <end position="62"/>
    </location>
</feature>
<gene>
    <name evidence="3" type="ORF">PACTADRAFT_24687</name>
</gene>